<feature type="domain" description="DUF6534" evidence="2">
    <location>
        <begin position="165"/>
        <end position="251"/>
    </location>
</feature>
<dbReference type="Pfam" id="PF20152">
    <property type="entry name" value="DUF6534"/>
    <property type="match status" value="1"/>
</dbReference>
<name>A0A067TCR5_GALM3</name>
<gene>
    <name evidence="3" type="ORF">GALMADRAFT_138763</name>
</gene>
<dbReference type="AlphaFoldDB" id="A0A067TCR5"/>
<feature type="transmembrane region" description="Helical" evidence="1">
    <location>
        <begin position="206"/>
        <end position="231"/>
    </location>
</feature>
<protein>
    <recommendedName>
        <fullName evidence="2">DUF6534 domain-containing protein</fullName>
    </recommendedName>
</protein>
<dbReference type="STRING" id="685588.A0A067TCR5"/>
<sequence>MAISYAALSLFGPFVIGAFLNAILYGVFMVQCYMYYQTYKKDAKRVRCLVLYLAIMETCNTVINFGLIFEPLVLKFGNQQAFVVSPTSLVLDGISTVLISTPVQFFAAWRIYVVSESIIMPVIIVFFGTCSLIGGSALSISVSFIREWAGFQRFGGALITWLSASAAADVLITISLCWSLHRRKTGMKVTDDKVAKLVRLTMQTGLLTTIFALLDVILALTVHGASVNFALDLPLSKLYSNSLLSTLNARETWNGNLAVPSSNFNGMVSKSAKISTLAFHHTNVVETHIDDDDLERGSVESDHRVDFGAQ</sequence>
<dbReference type="EMBL" id="KL142376">
    <property type="protein sequence ID" value="KDR77699.1"/>
    <property type="molecule type" value="Genomic_DNA"/>
</dbReference>
<evidence type="ECO:0000256" key="1">
    <source>
        <dbReference type="SAM" id="Phobius"/>
    </source>
</evidence>
<keyword evidence="4" id="KW-1185">Reference proteome</keyword>
<dbReference type="Proteomes" id="UP000027222">
    <property type="component" value="Unassembled WGS sequence"/>
</dbReference>
<dbReference type="HOGENOM" id="CLU_046025_5_4_1"/>
<organism evidence="3 4">
    <name type="scientific">Galerina marginata (strain CBS 339.88)</name>
    <dbReference type="NCBI Taxonomy" id="685588"/>
    <lineage>
        <taxon>Eukaryota</taxon>
        <taxon>Fungi</taxon>
        <taxon>Dikarya</taxon>
        <taxon>Basidiomycota</taxon>
        <taxon>Agaricomycotina</taxon>
        <taxon>Agaricomycetes</taxon>
        <taxon>Agaricomycetidae</taxon>
        <taxon>Agaricales</taxon>
        <taxon>Agaricineae</taxon>
        <taxon>Strophariaceae</taxon>
        <taxon>Galerina</taxon>
    </lineage>
</organism>
<keyword evidence="1" id="KW-0812">Transmembrane</keyword>
<evidence type="ECO:0000313" key="3">
    <source>
        <dbReference type="EMBL" id="KDR77699.1"/>
    </source>
</evidence>
<dbReference type="PANTHER" id="PTHR40465">
    <property type="entry name" value="CHROMOSOME 1, WHOLE GENOME SHOTGUN SEQUENCE"/>
    <property type="match status" value="1"/>
</dbReference>
<feature type="transmembrane region" description="Helical" evidence="1">
    <location>
        <begin position="157"/>
        <end position="178"/>
    </location>
</feature>
<accession>A0A067TCR5</accession>
<keyword evidence="1" id="KW-1133">Transmembrane helix</keyword>
<reference evidence="4" key="1">
    <citation type="journal article" date="2014" name="Proc. Natl. Acad. Sci. U.S.A.">
        <title>Extensive sampling of basidiomycete genomes demonstrates inadequacy of the white-rot/brown-rot paradigm for wood decay fungi.</title>
        <authorList>
            <person name="Riley R."/>
            <person name="Salamov A.A."/>
            <person name="Brown D.W."/>
            <person name="Nagy L.G."/>
            <person name="Floudas D."/>
            <person name="Held B.W."/>
            <person name="Levasseur A."/>
            <person name="Lombard V."/>
            <person name="Morin E."/>
            <person name="Otillar R."/>
            <person name="Lindquist E.A."/>
            <person name="Sun H."/>
            <person name="LaButti K.M."/>
            <person name="Schmutz J."/>
            <person name="Jabbour D."/>
            <person name="Luo H."/>
            <person name="Baker S.E."/>
            <person name="Pisabarro A.G."/>
            <person name="Walton J.D."/>
            <person name="Blanchette R.A."/>
            <person name="Henrissat B."/>
            <person name="Martin F."/>
            <person name="Cullen D."/>
            <person name="Hibbett D.S."/>
            <person name="Grigoriev I.V."/>
        </authorList>
    </citation>
    <scope>NUCLEOTIDE SEQUENCE [LARGE SCALE GENOMIC DNA]</scope>
    <source>
        <strain evidence="4">CBS 339.88</strain>
    </source>
</reference>
<dbReference type="InterPro" id="IPR045339">
    <property type="entry name" value="DUF6534"/>
</dbReference>
<evidence type="ECO:0000259" key="2">
    <source>
        <dbReference type="Pfam" id="PF20152"/>
    </source>
</evidence>
<feature type="transmembrane region" description="Helical" evidence="1">
    <location>
        <begin position="89"/>
        <end position="109"/>
    </location>
</feature>
<dbReference type="PANTHER" id="PTHR40465:SF1">
    <property type="entry name" value="DUF6534 DOMAIN-CONTAINING PROTEIN"/>
    <property type="match status" value="1"/>
</dbReference>
<evidence type="ECO:0000313" key="4">
    <source>
        <dbReference type="Proteomes" id="UP000027222"/>
    </source>
</evidence>
<feature type="transmembrane region" description="Helical" evidence="1">
    <location>
        <begin position="121"/>
        <end position="145"/>
    </location>
</feature>
<keyword evidence="1" id="KW-0472">Membrane</keyword>
<dbReference type="OrthoDB" id="3265526at2759"/>
<proteinExistence type="predicted"/>
<feature type="transmembrane region" description="Helical" evidence="1">
    <location>
        <begin position="6"/>
        <end position="28"/>
    </location>
</feature>
<feature type="transmembrane region" description="Helical" evidence="1">
    <location>
        <begin position="49"/>
        <end position="69"/>
    </location>
</feature>